<dbReference type="EMBL" id="AHOR02000017">
    <property type="protein sequence ID" value="EMF82942.1"/>
    <property type="molecule type" value="Genomic_DNA"/>
</dbReference>
<reference evidence="1 2" key="1">
    <citation type="submission" date="2013-01" db="EMBL/GenBank/DDBJ databases">
        <authorList>
            <person name="Harkins D.M."/>
            <person name="Durkin A.S."/>
            <person name="Brinkac L.M."/>
            <person name="Haft D.H."/>
            <person name="Selengut J.D."/>
            <person name="Sanka R."/>
            <person name="DePew J."/>
            <person name="Purushe J."/>
            <person name="Tulsiani S.M."/>
            <person name="Graham G.C."/>
            <person name="Burns M.-A."/>
            <person name="Dohnt M.F."/>
            <person name="Smythe L.D."/>
            <person name="McKay D.B."/>
            <person name="Craig S.B."/>
            <person name="Vinetz J.M."/>
            <person name="Sutton G.G."/>
            <person name="Nierman W.C."/>
            <person name="Fouts D.E."/>
        </authorList>
    </citation>
    <scope>NUCLEOTIDE SEQUENCE [LARGE SCALE GENOMIC DNA]</scope>
    <source>
        <strain evidence="1 2">LT2116</strain>
    </source>
</reference>
<evidence type="ECO:0000313" key="1">
    <source>
        <dbReference type="EMBL" id="EMF82942.1"/>
    </source>
</evidence>
<name>M3FRJ9_9LEPT</name>
<accession>M3FRJ9</accession>
<proteinExistence type="predicted"/>
<dbReference type="AlphaFoldDB" id="M3FRJ9"/>
<sequence>MRKIFHYDPFDKFLTHESWSNTPSDDDEIGKPAHSTYVVPPNDYAENLIPVFKEEKNVGF</sequence>
<comment type="caution">
    <text evidence="1">The sequence shown here is derived from an EMBL/GenBank/DDBJ whole genome shotgun (WGS) entry which is preliminary data.</text>
</comment>
<organism evidence="1 2">
    <name type="scientific">Leptospira weilii serovar Topaz str. LT2116</name>
    <dbReference type="NCBI Taxonomy" id="1088540"/>
    <lineage>
        <taxon>Bacteria</taxon>
        <taxon>Pseudomonadati</taxon>
        <taxon>Spirochaetota</taxon>
        <taxon>Spirochaetia</taxon>
        <taxon>Leptospirales</taxon>
        <taxon>Leptospiraceae</taxon>
        <taxon>Leptospira</taxon>
    </lineage>
</organism>
<dbReference type="Proteomes" id="UP000011770">
    <property type="component" value="Unassembled WGS sequence"/>
</dbReference>
<gene>
    <name evidence="1" type="ORF">LEP1GSC188_3052</name>
</gene>
<evidence type="ECO:0000313" key="2">
    <source>
        <dbReference type="Proteomes" id="UP000011770"/>
    </source>
</evidence>
<protein>
    <submittedName>
        <fullName evidence="1">Uncharacterized protein</fullName>
    </submittedName>
</protein>